<feature type="repeat" description="PPR" evidence="5">
    <location>
        <begin position="720"/>
        <end position="754"/>
    </location>
</feature>
<protein>
    <recommendedName>
        <fullName evidence="10">Pentatricopeptide repeat-containing protein</fullName>
    </recommendedName>
</protein>
<comment type="function">
    <text evidence="3">Regulates mitochondrial small subunit maturation by controlling 15S rRNA 5'-end processing. Localizes to the 5' precursor of the 15S rRNA in a position that is subsequently occupied by mS47 in the mature yeast mtSSU. Uses structure and sequence-specific RNA recognition, binding to a single-stranded region of the precursor and specifically recognizing bases -6 to -1. The exchange of Ccm1 for mS47 is coupled to the irreversible removal of precursor rRNA that is accompanied by conformational changes of the mitoribosomal proteins uS5m and mS26. These conformational changes signal completion of 5'-end rRNA processing through protection of the mature 5'-end of the 15S rRNA and stabilization of mS47. The removal of the 5' precursor together with the dissociation of Ccm1 may be catalyzed by the 5'-3' exoribonuclease Pet127. Involved in the specific removal of group I introns in mitochondrial encoded transcripts.</text>
</comment>
<dbReference type="NCBIfam" id="TIGR00756">
    <property type="entry name" value="PPR"/>
    <property type="match status" value="1"/>
</dbReference>
<keyword evidence="7" id="KW-0472">Membrane</keyword>
<evidence type="ECO:0000256" key="4">
    <source>
        <dbReference type="ARBA" id="ARBA00044511"/>
    </source>
</evidence>
<reference evidence="8" key="1">
    <citation type="journal article" date="2020" name="Nat. Commun.">
        <title>Large-scale genome sequencing of mycorrhizal fungi provides insights into the early evolution of symbiotic traits.</title>
        <authorList>
            <person name="Miyauchi S."/>
            <person name="Kiss E."/>
            <person name="Kuo A."/>
            <person name="Drula E."/>
            <person name="Kohler A."/>
            <person name="Sanchez-Garcia M."/>
            <person name="Morin E."/>
            <person name="Andreopoulos B."/>
            <person name="Barry K.W."/>
            <person name="Bonito G."/>
            <person name="Buee M."/>
            <person name="Carver A."/>
            <person name="Chen C."/>
            <person name="Cichocki N."/>
            <person name="Clum A."/>
            <person name="Culley D."/>
            <person name="Crous P.W."/>
            <person name="Fauchery L."/>
            <person name="Girlanda M."/>
            <person name="Hayes R.D."/>
            <person name="Keri Z."/>
            <person name="LaButti K."/>
            <person name="Lipzen A."/>
            <person name="Lombard V."/>
            <person name="Magnuson J."/>
            <person name="Maillard F."/>
            <person name="Murat C."/>
            <person name="Nolan M."/>
            <person name="Ohm R.A."/>
            <person name="Pangilinan J."/>
            <person name="Pereira M.F."/>
            <person name="Perotto S."/>
            <person name="Peter M."/>
            <person name="Pfister S."/>
            <person name="Riley R."/>
            <person name="Sitrit Y."/>
            <person name="Stielow J.B."/>
            <person name="Szollosi G."/>
            <person name="Zifcakova L."/>
            <person name="Stursova M."/>
            <person name="Spatafora J.W."/>
            <person name="Tedersoo L."/>
            <person name="Vaario L.M."/>
            <person name="Yamada A."/>
            <person name="Yan M."/>
            <person name="Wang P."/>
            <person name="Xu J."/>
            <person name="Bruns T."/>
            <person name="Baldrian P."/>
            <person name="Vilgalys R."/>
            <person name="Dunand C."/>
            <person name="Henrissat B."/>
            <person name="Grigoriev I.V."/>
            <person name="Hibbett D."/>
            <person name="Nagy L.G."/>
            <person name="Martin F.M."/>
        </authorList>
    </citation>
    <scope>NUCLEOTIDE SEQUENCE</scope>
    <source>
        <strain evidence="8">UP504</strain>
    </source>
</reference>
<dbReference type="OrthoDB" id="185373at2759"/>
<evidence type="ECO:0000313" key="9">
    <source>
        <dbReference type="Proteomes" id="UP000886523"/>
    </source>
</evidence>
<comment type="caution">
    <text evidence="8">The sequence shown here is derived from an EMBL/GenBank/DDBJ whole genome shotgun (WGS) entry which is preliminary data.</text>
</comment>
<evidence type="ECO:0000256" key="7">
    <source>
        <dbReference type="SAM" id="Phobius"/>
    </source>
</evidence>
<dbReference type="Proteomes" id="UP000886523">
    <property type="component" value="Unassembled WGS sequence"/>
</dbReference>
<evidence type="ECO:0000256" key="1">
    <source>
        <dbReference type="ARBA" id="ARBA00006192"/>
    </source>
</evidence>
<feature type="transmembrane region" description="Helical" evidence="7">
    <location>
        <begin position="712"/>
        <end position="732"/>
    </location>
</feature>
<proteinExistence type="inferred from homology"/>
<comment type="similarity">
    <text evidence="1">Belongs to the CCM1 family.</text>
</comment>
<dbReference type="InterPro" id="IPR011990">
    <property type="entry name" value="TPR-like_helical_dom_sf"/>
</dbReference>
<evidence type="ECO:0000256" key="2">
    <source>
        <dbReference type="ARBA" id="ARBA00022737"/>
    </source>
</evidence>
<keyword evidence="7" id="KW-1133">Transmembrane helix</keyword>
<gene>
    <name evidence="8" type="ORF">BS47DRAFT_1329538</name>
</gene>
<dbReference type="PANTHER" id="PTHR47447">
    <property type="entry name" value="OS03G0856100 PROTEIN"/>
    <property type="match status" value="1"/>
</dbReference>
<keyword evidence="7" id="KW-0812">Transmembrane</keyword>
<sequence>MLAGCWRRVHIRSRVLSTSPCSTFSNSSESTAADAPQRPSGSSQPAIHARSNAPAPNTVLYHPPLDPVVKELKNCLYDLLKKQCTGGTRRKFRGIMKRAVACDLALSNRGFCELLAQCAAHQREPTVVWHILHSARSRSVRLYHSAYENVAFQFAINLQWSHVLQFVDLGRSLTGVSSSRLLEWRVRACAELHMYAQLRDAVQWFTDAGLQCTRRVFEILVKSSISNRDIPWARRILAEMESHGYLFEGTTYNAILAGHRALGPSHDVEARTYAALRGLGLLDKPHVLNTLMQLCLDVGDIEGALRVLKVFQNEESVSPTLDDMYKIRILGSDGYITEESLNPFPPEPTLHPSQIDEALEGLSLHSRPLTKRPDMPRVFSLYSRMLSESVAPNEQTLSCIVRCYFTAPNPRFEDAVRLVAAAVHGPGTLPAAAFCSSFGVTTDELGEPFSNNHLPEITPTVMLFNSLLSGILQYQAHSPDHIDLGLERMIALLEEMRQVGVEPNAETLRIFLLHLDNDLRLLPRELMEVLRTLSTPKTIRHAWGAKPNILPTIKHLNIILRSIIRRERYMALGPGRKVMHDLLYNPQPSHKRRPEDPFQDRLIASDQLMWDPTAGLVDMDPSGIPKVTPWHAPILDPIKSLQDRDVKNDGLTFALRMQHDTIMGRSANRTLKAFRSAVDSGIIPTAHHYASLMKAYADRGDIVAANSIFNTAMSVGIVATLAMFTILIVGYGKLGKPDEAYQVFTRMRDAGVRPDGPVVDALASAYLYSGKRTEAREIILRNWSAIAPVAEAGSRLARA</sequence>
<organism evidence="8 9">
    <name type="scientific">Hydnum rufescens UP504</name>
    <dbReference type="NCBI Taxonomy" id="1448309"/>
    <lineage>
        <taxon>Eukaryota</taxon>
        <taxon>Fungi</taxon>
        <taxon>Dikarya</taxon>
        <taxon>Basidiomycota</taxon>
        <taxon>Agaricomycotina</taxon>
        <taxon>Agaricomycetes</taxon>
        <taxon>Cantharellales</taxon>
        <taxon>Hydnaceae</taxon>
        <taxon>Hydnum</taxon>
    </lineage>
</organism>
<dbReference type="EMBL" id="MU128972">
    <property type="protein sequence ID" value="KAF9513427.1"/>
    <property type="molecule type" value="Genomic_DNA"/>
</dbReference>
<dbReference type="AlphaFoldDB" id="A0A9P6DTN8"/>
<dbReference type="Pfam" id="PF01535">
    <property type="entry name" value="PPR"/>
    <property type="match status" value="1"/>
</dbReference>
<evidence type="ECO:0008006" key="10">
    <source>
        <dbReference type="Google" id="ProtNLM"/>
    </source>
</evidence>
<feature type="compositionally biased region" description="Low complexity" evidence="6">
    <location>
        <begin position="19"/>
        <end position="31"/>
    </location>
</feature>
<evidence type="ECO:0000256" key="3">
    <source>
        <dbReference type="ARBA" id="ARBA00044493"/>
    </source>
</evidence>
<feature type="region of interest" description="Disordered" evidence="6">
    <location>
        <begin position="19"/>
        <end position="55"/>
    </location>
</feature>
<evidence type="ECO:0000313" key="8">
    <source>
        <dbReference type="EMBL" id="KAF9513427.1"/>
    </source>
</evidence>
<accession>A0A9P6DTN8</accession>
<keyword evidence="9" id="KW-1185">Reference proteome</keyword>
<dbReference type="Gene3D" id="1.25.40.10">
    <property type="entry name" value="Tetratricopeptide repeat domain"/>
    <property type="match status" value="3"/>
</dbReference>
<keyword evidence="2" id="KW-0677">Repeat</keyword>
<name>A0A9P6DTN8_9AGAM</name>
<dbReference type="InterPro" id="IPR002885">
    <property type="entry name" value="PPR_rpt"/>
</dbReference>
<evidence type="ECO:0000256" key="5">
    <source>
        <dbReference type="PROSITE-ProRule" id="PRU00708"/>
    </source>
</evidence>
<dbReference type="PROSITE" id="PS51375">
    <property type="entry name" value="PPR"/>
    <property type="match status" value="1"/>
</dbReference>
<dbReference type="PANTHER" id="PTHR47447:SF24">
    <property type="entry name" value="PENTATRICOPEPTIDE REPEAT-CONTAINING PROTEIN"/>
    <property type="match status" value="1"/>
</dbReference>
<evidence type="ECO:0000256" key="6">
    <source>
        <dbReference type="SAM" id="MobiDB-lite"/>
    </source>
</evidence>
<comment type="subunit">
    <text evidence="4">Binds to mitochondrial small subunit 15S rRNA.</text>
</comment>